<evidence type="ECO:0000313" key="1">
    <source>
        <dbReference type="EMBL" id="SBV33876.1"/>
    </source>
</evidence>
<sequence>MEPAWKISRIEERNPEWTDLFETLV</sequence>
<protein>
    <submittedName>
        <fullName evidence="1">Uncharacterized protein</fullName>
    </submittedName>
</protein>
<organism evidence="1">
    <name type="scientific">uncultured Sphingopyxis sp</name>
    <dbReference type="NCBI Taxonomy" id="310581"/>
    <lineage>
        <taxon>Bacteria</taxon>
        <taxon>Pseudomonadati</taxon>
        <taxon>Pseudomonadota</taxon>
        <taxon>Alphaproteobacteria</taxon>
        <taxon>Sphingomonadales</taxon>
        <taxon>Sphingomonadaceae</taxon>
        <taxon>Sphingopyxis</taxon>
        <taxon>environmental samples</taxon>
    </lineage>
</organism>
<dbReference type="AlphaFoldDB" id="A0A1Y5PYW4"/>
<gene>
    <name evidence="1" type="ORF">SPPYR_2756</name>
</gene>
<reference evidence="1" key="1">
    <citation type="submission" date="2016-03" db="EMBL/GenBank/DDBJ databases">
        <authorList>
            <person name="Ploux O."/>
        </authorList>
    </citation>
    <scope>NUCLEOTIDE SEQUENCE</scope>
    <source>
        <strain evidence="1">UC10</strain>
    </source>
</reference>
<dbReference type="KEGG" id="sphu:SPPYR_2756"/>
<accession>A0A1Y5PYW4</accession>
<proteinExistence type="predicted"/>
<dbReference type="EMBL" id="LT598653">
    <property type="protein sequence ID" value="SBV33876.1"/>
    <property type="molecule type" value="Genomic_DNA"/>
</dbReference>
<name>A0A1Y5PYW4_9SPHN</name>